<accession>A0A084G2D7</accession>
<dbReference type="SUPFAM" id="SSF53720">
    <property type="entry name" value="ALDH-like"/>
    <property type="match status" value="1"/>
</dbReference>
<dbReference type="EC" id="1.2.1.65" evidence="7"/>
<evidence type="ECO:0000313" key="8">
    <source>
        <dbReference type="Proteomes" id="UP000028545"/>
    </source>
</evidence>
<dbReference type="EMBL" id="JOWA01000110">
    <property type="protein sequence ID" value="KEZ41499.1"/>
    <property type="molecule type" value="Genomic_DNA"/>
</dbReference>
<dbReference type="HOGENOM" id="CLU_005391_1_0_1"/>
<reference evidence="7 8" key="1">
    <citation type="journal article" date="2014" name="Genome Announc.">
        <title>Draft genome sequence of the pathogenic fungus Scedosporium apiospermum.</title>
        <authorList>
            <person name="Vandeputte P."/>
            <person name="Ghamrawi S."/>
            <person name="Rechenmann M."/>
            <person name="Iltis A."/>
            <person name="Giraud S."/>
            <person name="Fleury M."/>
            <person name="Thornton C."/>
            <person name="Delhaes L."/>
            <person name="Meyer W."/>
            <person name="Papon N."/>
            <person name="Bouchara J.P."/>
        </authorList>
    </citation>
    <scope>NUCLEOTIDE SEQUENCE [LARGE SCALE GENOMIC DNA]</scope>
    <source>
        <strain evidence="7 8">IHEM 14462</strain>
    </source>
</reference>
<dbReference type="Gene3D" id="3.40.309.10">
    <property type="entry name" value="Aldehyde Dehydrogenase, Chain A, domain 2"/>
    <property type="match status" value="1"/>
</dbReference>
<evidence type="ECO:0000256" key="1">
    <source>
        <dbReference type="ARBA" id="ARBA00009986"/>
    </source>
</evidence>
<evidence type="ECO:0000313" key="7">
    <source>
        <dbReference type="EMBL" id="KEZ41499.1"/>
    </source>
</evidence>
<proteinExistence type="inferred from homology"/>
<dbReference type="InterPro" id="IPR016163">
    <property type="entry name" value="Ald_DH_C"/>
</dbReference>
<dbReference type="InterPro" id="IPR016161">
    <property type="entry name" value="Ald_DH/histidinol_DH"/>
</dbReference>
<comment type="caution">
    <text evidence="7">The sequence shown here is derived from an EMBL/GenBank/DDBJ whole genome shotgun (WGS) entry which is preliminary data.</text>
</comment>
<evidence type="ECO:0000256" key="5">
    <source>
        <dbReference type="RuleBase" id="RU003345"/>
    </source>
</evidence>
<dbReference type="KEGG" id="sapo:SAPIO_CDS7656"/>
<evidence type="ECO:0000256" key="4">
    <source>
        <dbReference type="PROSITE-ProRule" id="PRU10007"/>
    </source>
</evidence>
<dbReference type="GO" id="GO:0018485">
    <property type="term" value="F:salicylaldehyde dehydrogenase (NAD+) activity"/>
    <property type="evidence" value="ECO:0007669"/>
    <property type="project" value="UniProtKB-EC"/>
</dbReference>
<keyword evidence="8" id="KW-1185">Reference proteome</keyword>
<evidence type="ECO:0000256" key="3">
    <source>
        <dbReference type="ARBA" id="ARBA00023002"/>
    </source>
</evidence>
<dbReference type="FunFam" id="3.40.309.10:FF:000010">
    <property type="entry name" value="Gamma-aminobutyraldehyde dehydrogenase"/>
    <property type="match status" value="1"/>
</dbReference>
<dbReference type="PANTHER" id="PTHR43353">
    <property type="entry name" value="SUCCINATE-SEMIALDEHYDE DEHYDROGENASE, MITOCHONDRIAL"/>
    <property type="match status" value="1"/>
</dbReference>
<dbReference type="GO" id="GO:0009450">
    <property type="term" value="P:gamma-aminobutyric acid catabolic process"/>
    <property type="evidence" value="ECO:0007669"/>
    <property type="project" value="TreeGrafter"/>
</dbReference>
<dbReference type="CDD" id="cd07105">
    <property type="entry name" value="ALDH_SaliADH"/>
    <property type="match status" value="1"/>
</dbReference>
<evidence type="ECO:0000256" key="2">
    <source>
        <dbReference type="ARBA" id="ARBA00022857"/>
    </source>
</evidence>
<dbReference type="InterPro" id="IPR029510">
    <property type="entry name" value="Ald_DH_CS_GLU"/>
</dbReference>
<dbReference type="OrthoDB" id="310895at2759"/>
<evidence type="ECO:0000259" key="6">
    <source>
        <dbReference type="Pfam" id="PF00171"/>
    </source>
</evidence>
<dbReference type="InterPro" id="IPR016162">
    <property type="entry name" value="Ald_DH_N"/>
</dbReference>
<feature type="domain" description="Aldehyde dehydrogenase" evidence="6">
    <location>
        <begin position="19"/>
        <end position="471"/>
    </location>
</feature>
<dbReference type="GO" id="GO:0050608">
    <property type="term" value="F:vanillin dehydrogenase activity"/>
    <property type="evidence" value="ECO:0007669"/>
    <property type="project" value="UniProtKB-EC"/>
</dbReference>
<dbReference type="AlphaFoldDB" id="A0A084G2D7"/>
<dbReference type="VEuPathDB" id="FungiDB:SAPIO_CDS7656"/>
<name>A0A084G2D7_PSEDA</name>
<sequence length="475" mass="51033">MASYTVPFFLNGKEICAERTFDVRSPLTGEVIHSCSSASTQDVTNAVESAAEAFKTWRKMTPSRRRDIFLKAAEVMERRKDELTKNMVEETGASAMWAGFNISNTIDMIKDVAGRIATIEGSLPATADEGRGALVLKEPFGVVLGIAPWNAPYILATRAVVFPLAAGNTVILKASELSPRTIWGVASCFHEAGIPAGVFNTLVHEPANAAAITTQLIENPHVKKINFTGSTGVGRIIAKLAGEHLKPVLLELGGKAPAIIWEDANLDQAAHACALGSFLHAGQICMSTERIIVHKNIKAEFEKKLAAAAEQIFPTTGEAPTLIVEAGVQKNKKLVQDAVSKGASVLFGDAQAEGPAKTSMRPVILNNVTPEMEIYRTESFGPTVSLVEVDNEEDAIRIANDSDYGLTSAVFTENLRLGLKFAREIESGAVHINGMTVHDESTLPHGGTKASGFGRFNASNGLEEWVRTKNVTFSY</sequence>
<dbReference type="FunFam" id="3.40.605.10:FF:000012">
    <property type="entry name" value="NAD-dependent succinate-semialdehyde dehydrogenase"/>
    <property type="match status" value="1"/>
</dbReference>
<protein>
    <submittedName>
        <fullName evidence="7">Vanillin dehydrogenase</fullName>
        <ecNumber evidence="7">1.2.1.65</ecNumber>
        <ecNumber evidence="7">1.2.1.67</ecNumber>
    </submittedName>
</protein>
<comment type="similarity">
    <text evidence="1 5">Belongs to the aldehyde dehydrogenase family.</text>
</comment>
<dbReference type="Pfam" id="PF00171">
    <property type="entry name" value="Aldedh"/>
    <property type="match status" value="1"/>
</dbReference>
<dbReference type="EC" id="1.2.1.67" evidence="7"/>
<dbReference type="PANTHER" id="PTHR43353:SF6">
    <property type="entry name" value="CYTOPLASMIC ALDEHYDE DEHYDROGENASE (EUROFUNG)"/>
    <property type="match status" value="1"/>
</dbReference>
<dbReference type="GO" id="GO:0004777">
    <property type="term" value="F:succinate-semialdehyde dehydrogenase (NAD+) activity"/>
    <property type="evidence" value="ECO:0007669"/>
    <property type="project" value="TreeGrafter"/>
</dbReference>
<organism evidence="7 8">
    <name type="scientific">Pseudallescheria apiosperma</name>
    <name type="common">Scedosporium apiospermum</name>
    <dbReference type="NCBI Taxonomy" id="563466"/>
    <lineage>
        <taxon>Eukaryota</taxon>
        <taxon>Fungi</taxon>
        <taxon>Dikarya</taxon>
        <taxon>Ascomycota</taxon>
        <taxon>Pezizomycotina</taxon>
        <taxon>Sordariomycetes</taxon>
        <taxon>Hypocreomycetidae</taxon>
        <taxon>Microascales</taxon>
        <taxon>Microascaceae</taxon>
        <taxon>Scedosporium</taxon>
    </lineage>
</organism>
<dbReference type="Gene3D" id="3.40.605.10">
    <property type="entry name" value="Aldehyde Dehydrogenase, Chain A, domain 1"/>
    <property type="match status" value="1"/>
</dbReference>
<dbReference type="InterPro" id="IPR050740">
    <property type="entry name" value="Aldehyde_DH_Superfamily"/>
</dbReference>
<gene>
    <name evidence="7" type="ORF">SAPIO_CDS7656</name>
</gene>
<dbReference type="InterPro" id="IPR015590">
    <property type="entry name" value="Aldehyde_DH_dom"/>
</dbReference>
<dbReference type="RefSeq" id="XP_016641298.1">
    <property type="nucleotide sequence ID" value="XM_016789471.1"/>
</dbReference>
<keyword evidence="3 5" id="KW-0560">Oxidoreductase</keyword>
<dbReference type="PROSITE" id="PS00687">
    <property type="entry name" value="ALDEHYDE_DEHYDR_GLU"/>
    <property type="match status" value="1"/>
</dbReference>
<dbReference type="OMA" id="PFGGEKH"/>
<dbReference type="GeneID" id="27726728"/>
<keyword evidence="2" id="KW-0521">NADP</keyword>
<dbReference type="Proteomes" id="UP000028545">
    <property type="component" value="Unassembled WGS sequence"/>
</dbReference>
<feature type="active site" evidence="4">
    <location>
        <position position="251"/>
    </location>
</feature>